<proteinExistence type="predicted"/>
<accession>A0A9W9WGQ4</accession>
<dbReference type="Proteomes" id="UP001147760">
    <property type="component" value="Unassembled WGS sequence"/>
</dbReference>
<dbReference type="EMBL" id="JAPWDO010000008">
    <property type="protein sequence ID" value="KAJ5459265.1"/>
    <property type="molecule type" value="Genomic_DNA"/>
</dbReference>
<sequence>MRGHRGWKTILKGQDASQLRLLGTGSAGLWMLVRTREIADLRQGEKGEEGVEEEKEHLAHFLPPGGHDKRTSGSRKMFVLCVV</sequence>
<name>A0A9W9WGQ4_9EURO</name>
<dbReference type="AlphaFoldDB" id="A0A9W9WGQ4"/>
<evidence type="ECO:0000313" key="1">
    <source>
        <dbReference type="EMBL" id="KAJ5459265.1"/>
    </source>
</evidence>
<gene>
    <name evidence="1" type="ORF">N7530_011209</name>
</gene>
<evidence type="ECO:0000313" key="2">
    <source>
        <dbReference type="Proteomes" id="UP001147760"/>
    </source>
</evidence>
<protein>
    <submittedName>
        <fullName evidence="1">Uncharacterized protein</fullName>
    </submittedName>
</protein>
<keyword evidence="2" id="KW-1185">Reference proteome</keyword>
<reference evidence="1" key="2">
    <citation type="journal article" date="2023" name="IMA Fungus">
        <title>Comparative genomic study of the Penicillium genus elucidates a diverse pangenome and 15 lateral gene transfer events.</title>
        <authorList>
            <person name="Petersen C."/>
            <person name="Sorensen T."/>
            <person name="Nielsen M.R."/>
            <person name="Sondergaard T.E."/>
            <person name="Sorensen J.L."/>
            <person name="Fitzpatrick D.A."/>
            <person name="Frisvad J.C."/>
            <person name="Nielsen K.L."/>
        </authorList>
    </citation>
    <scope>NUCLEOTIDE SEQUENCE</scope>
    <source>
        <strain evidence="1">IBT 17660</strain>
    </source>
</reference>
<organism evidence="1 2">
    <name type="scientific">Penicillium desertorum</name>
    <dbReference type="NCBI Taxonomy" id="1303715"/>
    <lineage>
        <taxon>Eukaryota</taxon>
        <taxon>Fungi</taxon>
        <taxon>Dikarya</taxon>
        <taxon>Ascomycota</taxon>
        <taxon>Pezizomycotina</taxon>
        <taxon>Eurotiomycetes</taxon>
        <taxon>Eurotiomycetidae</taxon>
        <taxon>Eurotiales</taxon>
        <taxon>Aspergillaceae</taxon>
        <taxon>Penicillium</taxon>
    </lineage>
</organism>
<comment type="caution">
    <text evidence="1">The sequence shown here is derived from an EMBL/GenBank/DDBJ whole genome shotgun (WGS) entry which is preliminary data.</text>
</comment>
<reference evidence="1" key="1">
    <citation type="submission" date="2022-12" db="EMBL/GenBank/DDBJ databases">
        <authorList>
            <person name="Petersen C."/>
        </authorList>
    </citation>
    <scope>NUCLEOTIDE SEQUENCE</scope>
    <source>
        <strain evidence="1">IBT 17660</strain>
    </source>
</reference>